<gene>
    <name evidence="1" type="ORF">M569_09998</name>
</gene>
<sequence length="51" mass="5104">MTGLSRPIYAVMGDGGDGDCTVAVVGGDGGGNRMYGIIRSNPFILVGSVSI</sequence>
<organism evidence="1 2">
    <name type="scientific">Genlisea aurea</name>
    <dbReference type="NCBI Taxonomy" id="192259"/>
    <lineage>
        <taxon>Eukaryota</taxon>
        <taxon>Viridiplantae</taxon>
        <taxon>Streptophyta</taxon>
        <taxon>Embryophyta</taxon>
        <taxon>Tracheophyta</taxon>
        <taxon>Spermatophyta</taxon>
        <taxon>Magnoliopsida</taxon>
        <taxon>eudicotyledons</taxon>
        <taxon>Gunneridae</taxon>
        <taxon>Pentapetalae</taxon>
        <taxon>asterids</taxon>
        <taxon>lamiids</taxon>
        <taxon>Lamiales</taxon>
        <taxon>Lentibulariaceae</taxon>
        <taxon>Genlisea</taxon>
    </lineage>
</organism>
<evidence type="ECO:0000313" key="2">
    <source>
        <dbReference type="Proteomes" id="UP000015453"/>
    </source>
</evidence>
<protein>
    <submittedName>
        <fullName evidence="1">Uncharacterized protein</fullName>
    </submittedName>
</protein>
<dbReference type="EMBL" id="AUSU01004617">
    <property type="protein sequence ID" value="EPS64782.1"/>
    <property type="molecule type" value="Genomic_DNA"/>
</dbReference>
<dbReference type="AlphaFoldDB" id="S8DXT9"/>
<keyword evidence="2" id="KW-1185">Reference proteome</keyword>
<comment type="caution">
    <text evidence="1">The sequence shown here is derived from an EMBL/GenBank/DDBJ whole genome shotgun (WGS) entry which is preliminary data.</text>
</comment>
<evidence type="ECO:0000313" key="1">
    <source>
        <dbReference type="EMBL" id="EPS64782.1"/>
    </source>
</evidence>
<reference evidence="1 2" key="1">
    <citation type="journal article" date="2013" name="BMC Genomics">
        <title>The miniature genome of a carnivorous plant Genlisea aurea contains a low number of genes and short non-coding sequences.</title>
        <authorList>
            <person name="Leushkin E.V."/>
            <person name="Sutormin R.A."/>
            <person name="Nabieva E.R."/>
            <person name="Penin A.A."/>
            <person name="Kondrashov A.S."/>
            <person name="Logacheva M.D."/>
        </authorList>
    </citation>
    <scope>NUCLEOTIDE SEQUENCE [LARGE SCALE GENOMIC DNA]</scope>
</reference>
<accession>S8DXT9</accession>
<name>S8DXT9_9LAMI</name>
<proteinExistence type="predicted"/>
<dbReference type="Proteomes" id="UP000015453">
    <property type="component" value="Unassembled WGS sequence"/>
</dbReference>